<dbReference type="GO" id="GO:0008897">
    <property type="term" value="F:holo-[acyl-carrier-protein] synthase activity"/>
    <property type="evidence" value="ECO:0007669"/>
    <property type="project" value="InterPro"/>
</dbReference>
<evidence type="ECO:0000256" key="1">
    <source>
        <dbReference type="ARBA" id="ARBA00022679"/>
    </source>
</evidence>
<dbReference type="InterPro" id="IPR008278">
    <property type="entry name" value="4-PPantetheinyl_Trfase_dom"/>
</dbReference>
<dbReference type="AlphaFoldDB" id="A0A366KZG7"/>
<dbReference type="GO" id="GO:0000287">
    <property type="term" value="F:magnesium ion binding"/>
    <property type="evidence" value="ECO:0007669"/>
    <property type="project" value="InterPro"/>
</dbReference>
<keyword evidence="4" id="KW-1185">Reference proteome</keyword>
<dbReference type="Proteomes" id="UP000252081">
    <property type="component" value="Unassembled WGS sequence"/>
</dbReference>
<dbReference type="OrthoDB" id="663853at2"/>
<comment type="caution">
    <text evidence="3">The sequence shown here is derived from an EMBL/GenBank/DDBJ whole genome shotgun (WGS) entry which is preliminary data.</text>
</comment>
<dbReference type="Gene3D" id="3.90.470.20">
    <property type="entry name" value="4'-phosphopantetheinyl transferase domain"/>
    <property type="match status" value="1"/>
</dbReference>
<proteinExistence type="predicted"/>
<evidence type="ECO:0000259" key="2">
    <source>
        <dbReference type="Pfam" id="PF01648"/>
    </source>
</evidence>
<evidence type="ECO:0000313" key="3">
    <source>
        <dbReference type="EMBL" id="RBQ06282.1"/>
    </source>
</evidence>
<name>A0A366KZG7_9SPHI</name>
<protein>
    <submittedName>
        <fullName evidence="3">Phosphopantetheinyl transferase</fullName>
    </submittedName>
</protein>
<dbReference type="InterPro" id="IPR037143">
    <property type="entry name" value="4-PPantetheinyl_Trfase_dom_sf"/>
</dbReference>
<keyword evidence="1 3" id="KW-0808">Transferase</keyword>
<evidence type="ECO:0000313" key="4">
    <source>
        <dbReference type="Proteomes" id="UP000252081"/>
    </source>
</evidence>
<dbReference type="RefSeq" id="WP_113949531.1">
    <property type="nucleotide sequence ID" value="NZ_QNQU01000011.1"/>
</dbReference>
<gene>
    <name evidence="3" type="ORF">DRW42_14450</name>
</gene>
<dbReference type="Pfam" id="PF01648">
    <property type="entry name" value="ACPS"/>
    <property type="match status" value="1"/>
</dbReference>
<feature type="domain" description="4'-phosphopantetheinyl transferase" evidence="2">
    <location>
        <begin position="2"/>
        <end position="101"/>
    </location>
</feature>
<dbReference type="SUPFAM" id="SSF56214">
    <property type="entry name" value="4'-phosphopantetheinyl transferase"/>
    <property type="match status" value="1"/>
</dbReference>
<dbReference type="EMBL" id="QNQU01000011">
    <property type="protein sequence ID" value="RBQ06282.1"/>
    <property type="molecule type" value="Genomic_DNA"/>
</dbReference>
<sequence>MLGNDIVDLELAKTQSNWRRKNYLDKIFTTEEQLLISDAENPDMMVWLLWSMKESAYKIHNRKTGIRDFAPKSLNCTIHPNTYGEVNIDGDTYFTKSSLQTAFVHTIASSNCHQLEKIKIAIYESPNHLFDYKSTNPGCVSHHGRYLALVYEALQLS</sequence>
<organism evidence="3 4">
    <name type="scientific">Pedobacter miscanthi</name>
    <dbReference type="NCBI Taxonomy" id="2259170"/>
    <lineage>
        <taxon>Bacteria</taxon>
        <taxon>Pseudomonadati</taxon>
        <taxon>Bacteroidota</taxon>
        <taxon>Sphingobacteriia</taxon>
        <taxon>Sphingobacteriales</taxon>
        <taxon>Sphingobacteriaceae</taxon>
        <taxon>Pedobacter</taxon>
    </lineage>
</organism>
<accession>A0A366KZG7</accession>
<reference evidence="3 4" key="1">
    <citation type="submission" date="2018-07" db="EMBL/GenBank/DDBJ databases">
        <title>A draft genome of a endophytic bacteria, a new species of Pedobacter.</title>
        <authorList>
            <person name="Zhang Z.D."/>
            <person name="Chen Z.J."/>
        </authorList>
    </citation>
    <scope>NUCLEOTIDE SEQUENCE [LARGE SCALE GENOMIC DNA]</scope>
    <source>
        <strain evidence="3 4">RS10</strain>
    </source>
</reference>